<feature type="transmembrane region" description="Helical" evidence="1">
    <location>
        <begin position="295"/>
        <end position="316"/>
    </location>
</feature>
<dbReference type="AlphaFoldDB" id="A0A016WI83"/>
<accession>A0A016WI83</accession>
<organism evidence="2 3">
    <name type="scientific">Ancylostoma ceylanicum</name>
    <dbReference type="NCBI Taxonomy" id="53326"/>
    <lineage>
        <taxon>Eukaryota</taxon>
        <taxon>Metazoa</taxon>
        <taxon>Ecdysozoa</taxon>
        <taxon>Nematoda</taxon>
        <taxon>Chromadorea</taxon>
        <taxon>Rhabditida</taxon>
        <taxon>Rhabditina</taxon>
        <taxon>Rhabditomorpha</taxon>
        <taxon>Strongyloidea</taxon>
        <taxon>Ancylostomatidae</taxon>
        <taxon>Ancylostomatinae</taxon>
        <taxon>Ancylostoma</taxon>
    </lineage>
</organism>
<dbReference type="OrthoDB" id="5857557at2759"/>
<name>A0A016WI83_9BILA</name>
<protein>
    <submittedName>
        <fullName evidence="2">Uncharacterized protein</fullName>
    </submittedName>
</protein>
<keyword evidence="1" id="KW-0812">Transmembrane</keyword>
<sequence>MLRLSLVVDPPPFGAEKEHHGDIVIGVAYAQIGANGGTYLGRPDRTLCFTLDTRVHSSQIFPAIVLPGIHPFAGYRSHGTFLRKEPSKEELGELVSSSSPAGSHPSTIRDDWQMQTKCRRCALCDGAIMPAQERFKPCKCETAEVHTLCSINDERWLSRRCMVCGEIWQKPFQPSSTYINGSLTYDPYNCEKLCFICGKSSVSFQSRPRRDAQMIRPCFCDISCHHGCMVDRLQLSRQCSVCGASYRFIEYGSLRDFFVRYWCQYTCSVIILLILFGSAALAMAKALGDINNFSLTNLFILIIGVALFGLCLVFLWKCIKYTIMRRIPRFHTRYRQFTVFDYEPTVIDATQMRRNRFEGTKRANLKPATSLEQCLLNSDFSSSRQMASTPIAGPSSQVLFSFDTAEVKKSRGG</sequence>
<evidence type="ECO:0000313" key="2">
    <source>
        <dbReference type="EMBL" id="EYC39355.1"/>
    </source>
</evidence>
<proteinExistence type="predicted"/>
<feature type="transmembrane region" description="Helical" evidence="1">
    <location>
        <begin position="262"/>
        <end position="283"/>
    </location>
</feature>
<gene>
    <name evidence="2" type="primary">Acey_s0661.g1280</name>
    <name evidence="2" type="synonym">Acey-F55A11.7</name>
    <name evidence="2" type="ORF">Y032_0661g1280</name>
</gene>
<evidence type="ECO:0000313" key="3">
    <source>
        <dbReference type="Proteomes" id="UP000024635"/>
    </source>
</evidence>
<dbReference type="EMBL" id="JARK01000261">
    <property type="protein sequence ID" value="EYC39355.1"/>
    <property type="molecule type" value="Genomic_DNA"/>
</dbReference>
<keyword evidence="3" id="KW-1185">Reference proteome</keyword>
<dbReference type="Proteomes" id="UP000024635">
    <property type="component" value="Unassembled WGS sequence"/>
</dbReference>
<reference evidence="3" key="1">
    <citation type="journal article" date="2015" name="Nat. Genet.">
        <title>The genome and transcriptome of the zoonotic hookworm Ancylostoma ceylanicum identify infection-specific gene families.</title>
        <authorList>
            <person name="Schwarz E.M."/>
            <person name="Hu Y."/>
            <person name="Antoshechkin I."/>
            <person name="Miller M.M."/>
            <person name="Sternberg P.W."/>
            <person name="Aroian R.V."/>
        </authorList>
    </citation>
    <scope>NUCLEOTIDE SEQUENCE</scope>
    <source>
        <strain evidence="3">HY135</strain>
    </source>
</reference>
<evidence type="ECO:0000256" key="1">
    <source>
        <dbReference type="SAM" id="Phobius"/>
    </source>
</evidence>
<keyword evidence="1" id="KW-1133">Transmembrane helix</keyword>
<comment type="caution">
    <text evidence="2">The sequence shown here is derived from an EMBL/GenBank/DDBJ whole genome shotgun (WGS) entry which is preliminary data.</text>
</comment>
<keyword evidence="1" id="KW-0472">Membrane</keyword>